<keyword evidence="1" id="KW-0812">Transmembrane</keyword>
<keyword evidence="1" id="KW-1133">Transmembrane helix</keyword>
<name>A0A3D5J228_9FLAO</name>
<accession>A0A3D5J228</accession>
<dbReference type="Proteomes" id="UP000264330">
    <property type="component" value="Unassembled WGS sequence"/>
</dbReference>
<keyword evidence="1" id="KW-0472">Membrane</keyword>
<gene>
    <name evidence="2" type="ORF">DGQ38_13235</name>
</gene>
<feature type="transmembrane region" description="Helical" evidence="1">
    <location>
        <begin position="7"/>
        <end position="26"/>
    </location>
</feature>
<dbReference type="EMBL" id="DPMF01000305">
    <property type="protein sequence ID" value="HCV82004.1"/>
    <property type="molecule type" value="Genomic_DNA"/>
</dbReference>
<sequence length="59" mass="7266">MDKQLNFMLYLQAFFGEFIYIITYFWKGKSNSYPDQYINLQLNFKRGNVPIIQYNERSR</sequence>
<protein>
    <submittedName>
        <fullName evidence="2">Uncharacterized protein</fullName>
    </submittedName>
</protein>
<comment type="caution">
    <text evidence="2">The sequence shown here is derived from an EMBL/GenBank/DDBJ whole genome shotgun (WGS) entry which is preliminary data.</text>
</comment>
<evidence type="ECO:0000256" key="1">
    <source>
        <dbReference type="SAM" id="Phobius"/>
    </source>
</evidence>
<evidence type="ECO:0000313" key="2">
    <source>
        <dbReference type="EMBL" id="HCV82004.1"/>
    </source>
</evidence>
<proteinExistence type="predicted"/>
<dbReference type="AlphaFoldDB" id="A0A3D5J228"/>
<evidence type="ECO:0000313" key="3">
    <source>
        <dbReference type="Proteomes" id="UP000264330"/>
    </source>
</evidence>
<reference evidence="2 3" key="1">
    <citation type="journal article" date="2018" name="Nat. Biotechnol.">
        <title>A standardized bacterial taxonomy based on genome phylogeny substantially revises the tree of life.</title>
        <authorList>
            <person name="Parks D.H."/>
            <person name="Chuvochina M."/>
            <person name="Waite D.W."/>
            <person name="Rinke C."/>
            <person name="Skarshewski A."/>
            <person name="Chaumeil P.A."/>
            <person name="Hugenholtz P."/>
        </authorList>
    </citation>
    <scope>NUCLEOTIDE SEQUENCE [LARGE SCALE GENOMIC DNA]</scope>
    <source>
        <strain evidence="2">UBA9359</strain>
    </source>
</reference>
<organism evidence="2 3">
    <name type="scientific">Zunongwangia profunda</name>
    <dbReference type="NCBI Taxonomy" id="398743"/>
    <lineage>
        <taxon>Bacteria</taxon>
        <taxon>Pseudomonadati</taxon>
        <taxon>Bacteroidota</taxon>
        <taxon>Flavobacteriia</taxon>
        <taxon>Flavobacteriales</taxon>
        <taxon>Flavobacteriaceae</taxon>
        <taxon>Zunongwangia</taxon>
    </lineage>
</organism>